<name>A0A9X1MJH4_9BACT</name>
<protein>
    <submittedName>
        <fullName evidence="6">MBL fold metallo-hydrolase</fullName>
    </submittedName>
</protein>
<dbReference type="InterPro" id="IPR051453">
    <property type="entry name" value="MBL_Glyoxalase_II"/>
</dbReference>
<dbReference type="AlphaFoldDB" id="A0A9X1MJH4"/>
<dbReference type="SMART" id="SM00849">
    <property type="entry name" value="Lactamase_B"/>
    <property type="match status" value="1"/>
</dbReference>
<reference evidence="6" key="1">
    <citation type="submission" date="2021-11" db="EMBL/GenBank/DDBJ databases">
        <title>Genome sequence.</title>
        <authorList>
            <person name="Sun Q."/>
        </authorList>
    </citation>
    <scope>NUCLEOTIDE SEQUENCE</scope>
    <source>
        <strain evidence="6">JC732</strain>
    </source>
</reference>
<dbReference type="InterPro" id="IPR001279">
    <property type="entry name" value="Metallo-B-lactamas"/>
</dbReference>
<dbReference type="Pfam" id="PF00753">
    <property type="entry name" value="Lactamase_B"/>
    <property type="match status" value="1"/>
</dbReference>
<keyword evidence="3" id="KW-0378">Hydrolase</keyword>
<evidence type="ECO:0000256" key="1">
    <source>
        <dbReference type="ARBA" id="ARBA00001947"/>
    </source>
</evidence>
<keyword evidence="7" id="KW-1185">Reference proteome</keyword>
<dbReference type="SUPFAM" id="SSF56281">
    <property type="entry name" value="Metallo-hydrolase/oxidoreductase"/>
    <property type="match status" value="1"/>
</dbReference>
<dbReference type="EMBL" id="JAJKFT010000004">
    <property type="protein sequence ID" value="MCC9628208.1"/>
    <property type="molecule type" value="Genomic_DNA"/>
</dbReference>
<accession>A0A9X1MJH4</accession>
<feature type="domain" description="Metallo-beta-lactamase" evidence="5">
    <location>
        <begin position="13"/>
        <end position="193"/>
    </location>
</feature>
<evidence type="ECO:0000313" key="6">
    <source>
        <dbReference type="EMBL" id="MCC9628208.1"/>
    </source>
</evidence>
<dbReference type="Proteomes" id="UP001139103">
    <property type="component" value="Unassembled WGS sequence"/>
</dbReference>
<sequence length="217" mass="23081">MLEIDAVISMPFDENTYIVRNEGASDCLVVDPGLEPGKILDFLKQHQLTPVAILNTHGHSDHIGGNAALKRTYPDAPLIIGRGDAEKLTDPQKNLSAAFGVALISPPADQLVDEGDVLDLAGIKLEVREAPGHSVGHVVFIIHDAKAILGGDVLFAGSIGRTDFFDGDFGALRDAIHDKLFTLPGDFVVYPGHGPETTIAEEIAENPFVGKPAGYRG</sequence>
<dbReference type="PANTHER" id="PTHR46233:SF3">
    <property type="entry name" value="HYDROXYACYLGLUTATHIONE HYDROLASE GLOC"/>
    <property type="match status" value="1"/>
</dbReference>
<evidence type="ECO:0000259" key="5">
    <source>
        <dbReference type="SMART" id="SM00849"/>
    </source>
</evidence>
<keyword evidence="2" id="KW-0479">Metal-binding</keyword>
<dbReference type="GO" id="GO:0016787">
    <property type="term" value="F:hydrolase activity"/>
    <property type="evidence" value="ECO:0007669"/>
    <property type="project" value="UniProtKB-KW"/>
</dbReference>
<comment type="caution">
    <text evidence="6">The sequence shown here is derived from an EMBL/GenBank/DDBJ whole genome shotgun (WGS) entry which is preliminary data.</text>
</comment>
<dbReference type="Gene3D" id="3.60.15.10">
    <property type="entry name" value="Ribonuclease Z/Hydroxyacylglutathione hydrolase-like"/>
    <property type="match status" value="1"/>
</dbReference>
<keyword evidence="4" id="KW-0862">Zinc</keyword>
<dbReference type="RefSeq" id="WP_230217269.1">
    <property type="nucleotide sequence ID" value="NZ_JAJKFT010000004.1"/>
</dbReference>
<dbReference type="PANTHER" id="PTHR46233">
    <property type="entry name" value="HYDROXYACYLGLUTATHIONE HYDROLASE GLOC"/>
    <property type="match status" value="1"/>
</dbReference>
<proteinExistence type="predicted"/>
<evidence type="ECO:0000256" key="2">
    <source>
        <dbReference type="ARBA" id="ARBA00022723"/>
    </source>
</evidence>
<gene>
    <name evidence="6" type="ORF">LOC68_07360</name>
</gene>
<comment type="cofactor">
    <cofactor evidence="1">
        <name>Zn(2+)</name>
        <dbReference type="ChEBI" id="CHEBI:29105"/>
    </cofactor>
</comment>
<dbReference type="CDD" id="cd06262">
    <property type="entry name" value="metallo-hydrolase-like_MBL-fold"/>
    <property type="match status" value="1"/>
</dbReference>
<organism evidence="6 7">
    <name type="scientific">Blastopirellula sediminis</name>
    <dbReference type="NCBI Taxonomy" id="2894196"/>
    <lineage>
        <taxon>Bacteria</taxon>
        <taxon>Pseudomonadati</taxon>
        <taxon>Planctomycetota</taxon>
        <taxon>Planctomycetia</taxon>
        <taxon>Pirellulales</taxon>
        <taxon>Pirellulaceae</taxon>
        <taxon>Blastopirellula</taxon>
    </lineage>
</organism>
<evidence type="ECO:0000256" key="3">
    <source>
        <dbReference type="ARBA" id="ARBA00022801"/>
    </source>
</evidence>
<dbReference type="GO" id="GO:0046872">
    <property type="term" value="F:metal ion binding"/>
    <property type="evidence" value="ECO:0007669"/>
    <property type="project" value="UniProtKB-KW"/>
</dbReference>
<evidence type="ECO:0000313" key="7">
    <source>
        <dbReference type="Proteomes" id="UP001139103"/>
    </source>
</evidence>
<dbReference type="InterPro" id="IPR036866">
    <property type="entry name" value="RibonucZ/Hydroxyglut_hydro"/>
</dbReference>
<evidence type="ECO:0000256" key="4">
    <source>
        <dbReference type="ARBA" id="ARBA00022833"/>
    </source>
</evidence>